<evidence type="ECO:0000259" key="12">
    <source>
        <dbReference type="PROSITE" id="PS50240"/>
    </source>
</evidence>
<dbReference type="SUPFAM" id="SSF50494">
    <property type="entry name" value="Trypsin-like serine proteases"/>
    <property type="match status" value="1"/>
</dbReference>
<evidence type="ECO:0000313" key="14">
    <source>
        <dbReference type="EMBL" id="CAK1540649.1"/>
    </source>
</evidence>
<keyword evidence="5" id="KW-0865">Zymogen</keyword>
<dbReference type="GO" id="GO:0006508">
    <property type="term" value="P:proteolysis"/>
    <property type="evidence" value="ECO:0007669"/>
    <property type="project" value="UniProtKB-KW"/>
</dbReference>
<evidence type="ECO:0000256" key="9">
    <source>
        <dbReference type="RuleBase" id="RU363034"/>
    </source>
</evidence>
<dbReference type="PRINTS" id="PR00722">
    <property type="entry name" value="CHYMOTRYPSIN"/>
</dbReference>
<keyword evidence="2 10" id="KW-0732">Signal</keyword>
<dbReference type="InterPro" id="IPR022700">
    <property type="entry name" value="CLIP"/>
</dbReference>
<dbReference type="SMART" id="SM00680">
    <property type="entry name" value="CLIP"/>
    <property type="match status" value="1"/>
</dbReference>
<gene>
    <name evidence="14" type="ORF">LNINA_LOCUS687</name>
</gene>
<dbReference type="InterPro" id="IPR001254">
    <property type="entry name" value="Trypsin_dom"/>
</dbReference>
<sequence length="526" mass="57635">MRCFSVIIGVFFIVDSVFSDTCTTPLGVTSNCISLYNCPEHVAAFQQRPLSSHAVNFLRQSQCGFDRRTPLVCCGPIPSAPSSSASTTPKPRPQQIDSSVDPPVRRDSLPEPRGTCGIDRSDRIFGGTITDLDEFVWMALLGYQRISGKGITYQCGGVLFNHRYVLTAAHCVTGEITRVVGDLDRVRLGEYDTQSDVDCLGDDCADPVQEIKVHSAYPHPGYSDGNTNRQDDIALVRLAKRVQYTDFIQPICLPDHNTRLPVGTEVFVAGWGKTLEGNSSPIKLKLGLPIYDKSECFEKFKVLNAILTDRQICAGGVYKKDACRGDSGGPLMRKVGEVWESVAVVSFGRGCGRDDWPVLADDDEQECVISFSDVVEECDGFDNDFAKLKGMSLGYVHTNVSAVSLSGTISLMDSIDDGYQLELQISKVSGSSCNDVMWIAASNICASLKEEDTPWYALVHNLHMDECPIIEADYAMDNLLLEDGSASDFCTPEMAGEYCIQLSITDNMNNQVVCYTSYISVESSSK</sequence>
<evidence type="ECO:0000256" key="10">
    <source>
        <dbReference type="RuleBase" id="RU366078"/>
    </source>
</evidence>
<comment type="caution">
    <text evidence="14">The sequence shown here is derived from an EMBL/GenBank/DDBJ whole genome shotgun (WGS) entry which is preliminary data.</text>
</comment>
<keyword evidence="15" id="KW-1185">Reference proteome</keyword>
<dbReference type="Proteomes" id="UP001497472">
    <property type="component" value="Unassembled WGS sequence"/>
</dbReference>
<evidence type="ECO:0000256" key="8">
    <source>
        <dbReference type="ARBA" id="ARBA00024195"/>
    </source>
</evidence>
<dbReference type="InterPro" id="IPR001314">
    <property type="entry name" value="Peptidase_S1A"/>
</dbReference>
<dbReference type="FunFam" id="2.40.10.10:FF:000028">
    <property type="entry name" value="Serine protease easter"/>
    <property type="match status" value="1"/>
</dbReference>
<evidence type="ECO:0000256" key="11">
    <source>
        <dbReference type="SAM" id="MobiDB-lite"/>
    </source>
</evidence>
<keyword evidence="1 9" id="KW-0645">Protease</keyword>
<dbReference type="InterPro" id="IPR043504">
    <property type="entry name" value="Peptidase_S1_PA_chymotrypsin"/>
</dbReference>
<keyword evidence="4 9" id="KW-0720">Serine protease</keyword>
<dbReference type="Gene3D" id="3.30.1640.30">
    <property type="match status" value="1"/>
</dbReference>
<dbReference type="PANTHER" id="PTHR24256">
    <property type="entry name" value="TRYPTASE-RELATED"/>
    <property type="match status" value="1"/>
</dbReference>
<evidence type="ECO:0000256" key="5">
    <source>
        <dbReference type="ARBA" id="ARBA00023145"/>
    </source>
</evidence>
<dbReference type="InterPro" id="IPR051487">
    <property type="entry name" value="Ser/Thr_Proteases_Immune/Dev"/>
</dbReference>
<dbReference type="EMBL" id="CAVLEF010000001">
    <property type="protein sequence ID" value="CAK1540649.1"/>
    <property type="molecule type" value="Genomic_DNA"/>
</dbReference>
<dbReference type="InterPro" id="IPR009003">
    <property type="entry name" value="Peptidase_S1_PA"/>
</dbReference>
<dbReference type="Gene3D" id="2.40.10.10">
    <property type="entry name" value="Trypsin-like serine proteases"/>
    <property type="match status" value="2"/>
</dbReference>
<keyword evidence="3 9" id="KW-0378">Hydrolase</keyword>
<dbReference type="SMART" id="SM00020">
    <property type="entry name" value="Tryp_SPc"/>
    <property type="match status" value="1"/>
</dbReference>
<dbReference type="AlphaFoldDB" id="A0AAV1IU39"/>
<dbReference type="PROSITE" id="PS00135">
    <property type="entry name" value="TRYPSIN_SER"/>
    <property type="match status" value="1"/>
</dbReference>
<accession>A0AAV1IU39</accession>
<feature type="chain" id="PRO_5043101708" description="CLIP domain-containing serine protease" evidence="10">
    <location>
        <begin position="20"/>
        <end position="526"/>
    </location>
</feature>
<feature type="compositionally biased region" description="Low complexity" evidence="11">
    <location>
        <begin position="80"/>
        <end position="89"/>
    </location>
</feature>
<evidence type="ECO:0000256" key="4">
    <source>
        <dbReference type="ARBA" id="ARBA00022825"/>
    </source>
</evidence>
<feature type="region of interest" description="Disordered" evidence="11">
    <location>
        <begin position="80"/>
        <end position="115"/>
    </location>
</feature>
<keyword evidence="7" id="KW-0325">Glycoprotein</keyword>
<proteinExistence type="inferred from homology"/>
<evidence type="ECO:0000259" key="13">
    <source>
        <dbReference type="PROSITE" id="PS51888"/>
    </source>
</evidence>
<dbReference type="GO" id="GO:0004252">
    <property type="term" value="F:serine-type endopeptidase activity"/>
    <property type="evidence" value="ECO:0007669"/>
    <property type="project" value="UniProtKB-UniRule"/>
</dbReference>
<dbReference type="CDD" id="cd00190">
    <property type="entry name" value="Tryp_SPc"/>
    <property type="match status" value="1"/>
</dbReference>
<keyword evidence="10" id="KW-0964">Secreted</keyword>
<evidence type="ECO:0000256" key="2">
    <source>
        <dbReference type="ARBA" id="ARBA00022729"/>
    </source>
</evidence>
<dbReference type="PROSITE" id="PS00134">
    <property type="entry name" value="TRYPSIN_HIS"/>
    <property type="match status" value="1"/>
</dbReference>
<feature type="domain" description="Peptidase S1" evidence="12">
    <location>
        <begin position="124"/>
        <end position="401"/>
    </location>
</feature>
<dbReference type="InterPro" id="IPR018114">
    <property type="entry name" value="TRYPSIN_HIS"/>
</dbReference>
<reference evidence="14 15" key="1">
    <citation type="submission" date="2023-11" db="EMBL/GenBank/DDBJ databases">
        <authorList>
            <person name="Okamura Y."/>
        </authorList>
    </citation>
    <scope>NUCLEOTIDE SEQUENCE [LARGE SCALE GENOMIC DNA]</scope>
</reference>
<evidence type="ECO:0000256" key="1">
    <source>
        <dbReference type="ARBA" id="ARBA00022670"/>
    </source>
</evidence>
<name>A0AAV1IU39_9NEOP</name>
<dbReference type="FunFam" id="3.30.1640.30:FF:000001">
    <property type="entry name" value="Serine protease 7"/>
    <property type="match status" value="1"/>
</dbReference>
<organism evidence="14 15">
    <name type="scientific">Leptosia nina</name>
    <dbReference type="NCBI Taxonomy" id="320188"/>
    <lineage>
        <taxon>Eukaryota</taxon>
        <taxon>Metazoa</taxon>
        <taxon>Ecdysozoa</taxon>
        <taxon>Arthropoda</taxon>
        <taxon>Hexapoda</taxon>
        <taxon>Insecta</taxon>
        <taxon>Pterygota</taxon>
        <taxon>Neoptera</taxon>
        <taxon>Endopterygota</taxon>
        <taxon>Lepidoptera</taxon>
        <taxon>Glossata</taxon>
        <taxon>Ditrysia</taxon>
        <taxon>Papilionoidea</taxon>
        <taxon>Pieridae</taxon>
        <taxon>Pierinae</taxon>
        <taxon>Leptosia</taxon>
    </lineage>
</organism>
<feature type="signal peptide" evidence="10">
    <location>
        <begin position="1"/>
        <end position="19"/>
    </location>
</feature>
<dbReference type="PROSITE" id="PS50240">
    <property type="entry name" value="TRYPSIN_DOM"/>
    <property type="match status" value="1"/>
</dbReference>
<dbReference type="GO" id="GO:0005576">
    <property type="term" value="C:extracellular region"/>
    <property type="evidence" value="ECO:0007669"/>
    <property type="project" value="UniProtKB-SubCell"/>
</dbReference>
<evidence type="ECO:0000256" key="6">
    <source>
        <dbReference type="ARBA" id="ARBA00023157"/>
    </source>
</evidence>
<evidence type="ECO:0000256" key="7">
    <source>
        <dbReference type="ARBA" id="ARBA00023180"/>
    </source>
</evidence>
<comment type="domain">
    <text evidence="10">The clip domain consists of 35-55 residues which are 'knitted' together usually by 3 conserved disulfide bonds forming a clip-like compact structure.</text>
</comment>
<keyword evidence="6" id="KW-1015">Disulfide bond</keyword>
<dbReference type="Pfam" id="PF12032">
    <property type="entry name" value="CLIP"/>
    <property type="match status" value="1"/>
</dbReference>
<dbReference type="InterPro" id="IPR033116">
    <property type="entry name" value="TRYPSIN_SER"/>
</dbReference>
<evidence type="ECO:0000313" key="15">
    <source>
        <dbReference type="Proteomes" id="UP001497472"/>
    </source>
</evidence>
<comment type="subcellular location">
    <subcellularLocation>
        <location evidence="10">Secreted</location>
    </subcellularLocation>
</comment>
<dbReference type="EC" id="3.4.21.-" evidence="9"/>
<dbReference type="InterPro" id="IPR038565">
    <property type="entry name" value="CLIP_sf"/>
</dbReference>
<dbReference type="Pfam" id="PF00089">
    <property type="entry name" value="Trypsin"/>
    <property type="match status" value="1"/>
</dbReference>
<comment type="similarity">
    <text evidence="8 10">Belongs to the peptidase S1 family. CLIP subfamily.</text>
</comment>
<evidence type="ECO:0000256" key="3">
    <source>
        <dbReference type="ARBA" id="ARBA00022801"/>
    </source>
</evidence>
<dbReference type="PROSITE" id="PS51888">
    <property type="entry name" value="CLIP"/>
    <property type="match status" value="1"/>
</dbReference>
<feature type="domain" description="Clip" evidence="13">
    <location>
        <begin position="21"/>
        <end position="74"/>
    </location>
</feature>
<protein>
    <recommendedName>
        <fullName evidence="10">CLIP domain-containing serine protease</fullName>
        <ecNumber evidence="9">3.4.21.-</ecNumber>
    </recommendedName>
</protein>